<gene>
    <name evidence="2" type="ORF">BLSMQ_0574</name>
</gene>
<sequence>MSVLYLVRHGQASFGTDDYDRLSDLGKEQSRITGEHLGAQNVAPVRIVHGEMLRQRQTAEGIQTGLGSALEPQIDSGWNEYQAWELTGALTNPDPRAQKDSKIFQAELERGAARWASGEHDGDYTETFKEFTTRVNTALDDACAAMSSGESTIVVSSAGAIAWTAARLLGGGFDQWMAFNRVTVNTGITRIITGRSGTSLVSFNEHGHQVPEKVTYR</sequence>
<dbReference type="PANTHER" id="PTHR20935">
    <property type="entry name" value="PHOSPHOGLYCERATE MUTASE-RELATED"/>
    <property type="match status" value="1"/>
</dbReference>
<dbReference type="SMART" id="SM00855">
    <property type="entry name" value="PGAM"/>
    <property type="match status" value="1"/>
</dbReference>
<dbReference type="SUPFAM" id="SSF53254">
    <property type="entry name" value="Phosphoglycerate mutase-like"/>
    <property type="match status" value="1"/>
</dbReference>
<dbReference type="Proteomes" id="UP000094793">
    <property type="component" value="Chromosome"/>
</dbReference>
<evidence type="ECO:0000313" key="3">
    <source>
        <dbReference type="Proteomes" id="UP000094793"/>
    </source>
</evidence>
<evidence type="ECO:0000313" key="2">
    <source>
        <dbReference type="EMBL" id="AOP52288.1"/>
    </source>
</evidence>
<dbReference type="eggNOG" id="COG0406">
    <property type="taxonomic scope" value="Bacteria"/>
</dbReference>
<name>A0A1D7W0R9_BREAU</name>
<dbReference type="GO" id="GO:0016787">
    <property type="term" value="F:hydrolase activity"/>
    <property type="evidence" value="ECO:0007669"/>
    <property type="project" value="UniProtKB-KW"/>
</dbReference>
<keyword evidence="1" id="KW-0378">Hydrolase</keyword>
<dbReference type="AlphaFoldDB" id="A0A1D7W0R9"/>
<dbReference type="InterPro" id="IPR051021">
    <property type="entry name" value="Mito_Ser/Thr_phosphatase"/>
</dbReference>
<reference evidence="3" key="1">
    <citation type="submission" date="2016-09" db="EMBL/GenBank/DDBJ databases">
        <title>Complete Genome Sequence of Brevibacterium linens SMQ-1335.</title>
        <authorList>
            <person name="de Melo A.G."/>
            <person name="Labrie S.J."/>
            <person name="Dumaresq J."/>
            <person name="Roberts R.J."/>
            <person name="Tremblay D.M."/>
            <person name="Moineau S."/>
        </authorList>
    </citation>
    <scope>NUCLEOTIDE SEQUENCE [LARGE SCALE GENOMIC DNA]</scope>
    <source>
        <strain evidence="3">SMQ-1335</strain>
    </source>
</reference>
<dbReference type="PANTHER" id="PTHR20935:SF0">
    <property type="entry name" value="SERINE_THREONINE-PROTEIN PHOSPHATASE PGAM5, MITOCHONDRIAL"/>
    <property type="match status" value="1"/>
</dbReference>
<protein>
    <submittedName>
        <fullName evidence="2">Phosphoglycerate mutase family</fullName>
    </submittedName>
</protein>
<dbReference type="RefSeq" id="WP_069599437.1">
    <property type="nucleotide sequence ID" value="NZ_CP017150.1"/>
</dbReference>
<dbReference type="CDD" id="cd07067">
    <property type="entry name" value="HP_PGM_like"/>
    <property type="match status" value="1"/>
</dbReference>
<dbReference type="EMBL" id="CP017150">
    <property type="protein sequence ID" value="AOP52288.1"/>
    <property type="molecule type" value="Genomic_DNA"/>
</dbReference>
<dbReference type="OrthoDB" id="280692at2"/>
<organism evidence="2 3">
    <name type="scientific">Brevibacterium aurantiacum</name>
    <dbReference type="NCBI Taxonomy" id="273384"/>
    <lineage>
        <taxon>Bacteria</taxon>
        <taxon>Bacillati</taxon>
        <taxon>Actinomycetota</taxon>
        <taxon>Actinomycetes</taxon>
        <taxon>Micrococcales</taxon>
        <taxon>Brevibacteriaceae</taxon>
        <taxon>Brevibacterium</taxon>
    </lineage>
</organism>
<dbReference type="Gene3D" id="3.40.50.1240">
    <property type="entry name" value="Phosphoglycerate mutase-like"/>
    <property type="match status" value="1"/>
</dbReference>
<dbReference type="InterPro" id="IPR029033">
    <property type="entry name" value="His_PPase_superfam"/>
</dbReference>
<dbReference type="Pfam" id="PF00300">
    <property type="entry name" value="His_Phos_1"/>
    <property type="match status" value="1"/>
</dbReference>
<accession>A0A1D7W0R9</accession>
<dbReference type="InterPro" id="IPR013078">
    <property type="entry name" value="His_Pase_superF_clade-1"/>
</dbReference>
<evidence type="ECO:0000256" key="1">
    <source>
        <dbReference type="ARBA" id="ARBA00022801"/>
    </source>
</evidence>
<dbReference type="PATRIC" id="fig|1703.10.peg.594"/>
<dbReference type="KEGG" id="blin:BLSMQ_0574"/>
<proteinExistence type="predicted"/>